<dbReference type="PROSITE" id="PS51503">
    <property type="entry name" value="HIG1"/>
    <property type="match status" value="1"/>
</dbReference>
<evidence type="ECO:0000256" key="3">
    <source>
        <dbReference type="ARBA" id="ARBA00022989"/>
    </source>
</evidence>
<dbReference type="InterPro" id="IPR050355">
    <property type="entry name" value="RCF1"/>
</dbReference>
<dbReference type="Gene3D" id="6.10.140.1320">
    <property type="match status" value="1"/>
</dbReference>
<dbReference type="PANTHER" id="PTHR12297">
    <property type="entry name" value="HYPOXIA-INDUCBILE GENE 1 HIG1 -RELATED"/>
    <property type="match status" value="1"/>
</dbReference>
<feature type="transmembrane region" description="Helical" evidence="5">
    <location>
        <begin position="62"/>
        <end position="79"/>
    </location>
</feature>
<evidence type="ECO:0000256" key="5">
    <source>
        <dbReference type="SAM" id="Phobius"/>
    </source>
</evidence>
<accession>A0AAF3FN07</accession>
<keyword evidence="3 5" id="KW-1133">Transmembrane helix</keyword>
<evidence type="ECO:0000259" key="6">
    <source>
        <dbReference type="PROSITE" id="PS51503"/>
    </source>
</evidence>
<evidence type="ECO:0000313" key="7">
    <source>
        <dbReference type="Proteomes" id="UP000887575"/>
    </source>
</evidence>
<evidence type="ECO:0000256" key="2">
    <source>
        <dbReference type="ARBA" id="ARBA00022692"/>
    </source>
</evidence>
<dbReference type="PANTHER" id="PTHR12297:SF18">
    <property type="entry name" value="HIG1 DOMAIN FAMILY MEMBER 2A"/>
    <property type="match status" value="1"/>
</dbReference>
<reference evidence="8 9" key="1">
    <citation type="submission" date="2024-02" db="UniProtKB">
        <authorList>
            <consortium name="WormBaseParasite"/>
        </authorList>
    </citation>
    <scope>IDENTIFICATION</scope>
</reference>
<dbReference type="GO" id="GO:0097250">
    <property type="term" value="P:mitochondrial respirasome assembly"/>
    <property type="evidence" value="ECO:0007669"/>
    <property type="project" value="TreeGrafter"/>
</dbReference>
<evidence type="ECO:0000256" key="4">
    <source>
        <dbReference type="ARBA" id="ARBA00023136"/>
    </source>
</evidence>
<keyword evidence="4 5" id="KW-0472">Membrane</keyword>
<dbReference type="WBParaSite" id="MBELARI_LOCUS8770">
    <property type="protein sequence ID" value="MBELARI_LOCUS8770"/>
    <property type="gene ID" value="MBELARI_LOCUS8770"/>
</dbReference>
<dbReference type="Pfam" id="PF04588">
    <property type="entry name" value="HIG_1_N"/>
    <property type="match status" value="1"/>
</dbReference>
<keyword evidence="7" id="KW-1185">Reference proteome</keyword>
<protein>
    <submittedName>
        <fullName evidence="8 9">HIG1 domain-containing protein</fullName>
    </submittedName>
</protein>
<feature type="transmembrane region" description="Helical" evidence="5">
    <location>
        <begin position="91"/>
        <end position="114"/>
    </location>
</feature>
<sequence length="135" mass="14453">MVKDASAPHDFSDHTAHMQWRMEAGGRAAEKNVPMIPADLSGGSKSQSSSAAALQKFVSNPFIPLGLLATTGCLIGIMAQTLKRNPHKAQLYMRGRCAAQFFTVASIVGGAWFFGGFQSSLQPGQHGQPHQLTQK</sequence>
<dbReference type="Proteomes" id="UP000887575">
    <property type="component" value="Unassembled WGS sequence"/>
</dbReference>
<comment type="subcellular location">
    <subcellularLocation>
        <location evidence="1">Mitochondrion membrane</location>
    </subcellularLocation>
</comment>
<evidence type="ECO:0000313" key="9">
    <source>
        <dbReference type="WBParaSite" id="MBELARI_LOCUS8770"/>
    </source>
</evidence>
<proteinExistence type="predicted"/>
<name>A0AAF3FN07_9BILA</name>
<feature type="domain" description="HIG1" evidence="6">
    <location>
        <begin position="27"/>
        <end position="125"/>
    </location>
</feature>
<dbReference type="InterPro" id="IPR007667">
    <property type="entry name" value="Hypoxia_induced_domain"/>
</dbReference>
<evidence type="ECO:0000313" key="8">
    <source>
        <dbReference type="WBParaSite" id="MBELARI_LOCUS8309"/>
    </source>
</evidence>
<keyword evidence="2 5" id="KW-0812">Transmembrane</keyword>
<dbReference type="WBParaSite" id="MBELARI_LOCUS8309">
    <property type="protein sequence ID" value="MBELARI_LOCUS8309"/>
    <property type="gene ID" value="MBELARI_LOCUS8309"/>
</dbReference>
<dbReference type="AlphaFoldDB" id="A0AAF3FN07"/>
<evidence type="ECO:0000256" key="1">
    <source>
        <dbReference type="ARBA" id="ARBA00004325"/>
    </source>
</evidence>
<dbReference type="GO" id="GO:0031966">
    <property type="term" value="C:mitochondrial membrane"/>
    <property type="evidence" value="ECO:0007669"/>
    <property type="project" value="UniProtKB-SubCell"/>
</dbReference>
<organism evidence="7 8">
    <name type="scientific">Mesorhabditis belari</name>
    <dbReference type="NCBI Taxonomy" id="2138241"/>
    <lineage>
        <taxon>Eukaryota</taxon>
        <taxon>Metazoa</taxon>
        <taxon>Ecdysozoa</taxon>
        <taxon>Nematoda</taxon>
        <taxon>Chromadorea</taxon>
        <taxon>Rhabditida</taxon>
        <taxon>Rhabditina</taxon>
        <taxon>Rhabditomorpha</taxon>
        <taxon>Rhabditoidea</taxon>
        <taxon>Rhabditidae</taxon>
        <taxon>Mesorhabditinae</taxon>
        <taxon>Mesorhabditis</taxon>
    </lineage>
</organism>